<dbReference type="EMBL" id="JAWWNJ010000159">
    <property type="protein sequence ID" value="KAK6980506.1"/>
    <property type="molecule type" value="Genomic_DNA"/>
</dbReference>
<sequence>MCAFELVSQTFSAPFWTPWSSNLKGTTKLTVSYALAVVAFSAGPKDTTRRLKRPYTAGLVRACRIGRRVSSDRMPRGCAMCMRFPAELGVDFLGLSLHGLASQRNVGMAGDGHGTKGLACGFVKSSRNGRGAGRRYSEYLMLVWRVDVVATVLRADSSTVEMRVCRTSLGARGRKELQKLQLENRDHSPRKSSSLRPTPISMARLSQSVAERA</sequence>
<accession>A0AAV9ZER1</accession>
<name>A0AAV9ZER1_9AGAR</name>
<organism evidence="2 3">
    <name type="scientific">Favolaschia claudopus</name>
    <dbReference type="NCBI Taxonomy" id="2862362"/>
    <lineage>
        <taxon>Eukaryota</taxon>
        <taxon>Fungi</taxon>
        <taxon>Dikarya</taxon>
        <taxon>Basidiomycota</taxon>
        <taxon>Agaricomycotina</taxon>
        <taxon>Agaricomycetes</taxon>
        <taxon>Agaricomycetidae</taxon>
        <taxon>Agaricales</taxon>
        <taxon>Marasmiineae</taxon>
        <taxon>Mycenaceae</taxon>
        <taxon>Favolaschia</taxon>
    </lineage>
</organism>
<dbReference type="AlphaFoldDB" id="A0AAV9ZER1"/>
<feature type="compositionally biased region" description="Polar residues" evidence="1">
    <location>
        <begin position="204"/>
        <end position="213"/>
    </location>
</feature>
<feature type="region of interest" description="Disordered" evidence="1">
    <location>
        <begin position="182"/>
        <end position="213"/>
    </location>
</feature>
<comment type="caution">
    <text evidence="2">The sequence shown here is derived from an EMBL/GenBank/DDBJ whole genome shotgun (WGS) entry which is preliminary data.</text>
</comment>
<evidence type="ECO:0000313" key="3">
    <source>
        <dbReference type="Proteomes" id="UP001362999"/>
    </source>
</evidence>
<reference evidence="2 3" key="1">
    <citation type="journal article" date="2024" name="J Genomics">
        <title>Draft genome sequencing and assembly of Favolaschia claudopus CIRM-BRFM 2984 isolated from oak limbs.</title>
        <authorList>
            <person name="Navarro D."/>
            <person name="Drula E."/>
            <person name="Chaduli D."/>
            <person name="Cazenave R."/>
            <person name="Ahrendt S."/>
            <person name="Wang J."/>
            <person name="Lipzen A."/>
            <person name="Daum C."/>
            <person name="Barry K."/>
            <person name="Grigoriev I.V."/>
            <person name="Favel A."/>
            <person name="Rosso M.N."/>
            <person name="Martin F."/>
        </authorList>
    </citation>
    <scope>NUCLEOTIDE SEQUENCE [LARGE SCALE GENOMIC DNA]</scope>
    <source>
        <strain evidence="2 3">CIRM-BRFM 2984</strain>
    </source>
</reference>
<dbReference type="Proteomes" id="UP001362999">
    <property type="component" value="Unassembled WGS sequence"/>
</dbReference>
<evidence type="ECO:0000256" key="1">
    <source>
        <dbReference type="SAM" id="MobiDB-lite"/>
    </source>
</evidence>
<proteinExistence type="predicted"/>
<evidence type="ECO:0000313" key="2">
    <source>
        <dbReference type="EMBL" id="KAK6980506.1"/>
    </source>
</evidence>
<protein>
    <submittedName>
        <fullName evidence="2">Uncharacterized protein</fullName>
    </submittedName>
</protein>
<keyword evidence="3" id="KW-1185">Reference proteome</keyword>
<gene>
    <name evidence="2" type="ORF">R3P38DRAFT_2809129</name>
</gene>